<protein>
    <submittedName>
        <fullName evidence="2">Uncharacterized protein</fullName>
    </submittedName>
</protein>
<feature type="compositionally biased region" description="Basic and acidic residues" evidence="1">
    <location>
        <begin position="347"/>
        <end position="360"/>
    </location>
</feature>
<evidence type="ECO:0000313" key="3">
    <source>
        <dbReference type="Proteomes" id="UP000267145"/>
    </source>
</evidence>
<feature type="region of interest" description="Disordered" evidence="1">
    <location>
        <begin position="225"/>
        <end position="277"/>
    </location>
</feature>
<evidence type="ECO:0000256" key="1">
    <source>
        <dbReference type="SAM" id="MobiDB-lite"/>
    </source>
</evidence>
<dbReference type="RefSeq" id="XP_028493538.1">
    <property type="nucleotide sequence ID" value="XM_028642690.1"/>
</dbReference>
<feature type="compositionally biased region" description="Polar residues" evidence="1">
    <location>
        <begin position="332"/>
        <end position="342"/>
    </location>
</feature>
<dbReference type="EMBL" id="RBVV01000079">
    <property type="protein sequence ID" value="RNJ55380.1"/>
    <property type="molecule type" value="Genomic_DNA"/>
</dbReference>
<dbReference type="AlphaFoldDB" id="A0A3M9Y8E4"/>
<comment type="caution">
    <text evidence="2">The sequence shown here is derived from an EMBL/GenBank/DDBJ whole genome shotgun (WGS) entry which is preliminary data.</text>
</comment>
<feature type="region of interest" description="Disordered" evidence="1">
    <location>
        <begin position="49"/>
        <end position="71"/>
    </location>
</feature>
<name>A0A3M9Y8E4_9PEZI</name>
<feature type="region of interest" description="Disordered" evidence="1">
    <location>
        <begin position="322"/>
        <end position="396"/>
    </location>
</feature>
<feature type="compositionally biased region" description="Basic and acidic residues" evidence="1">
    <location>
        <begin position="369"/>
        <end position="385"/>
    </location>
</feature>
<evidence type="ECO:0000313" key="2">
    <source>
        <dbReference type="EMBL" id="RNJ55380.1"/>
    </source>
</evidence>
<feature type="compositionally biased region" description="Basic and acidic residues" evidence="1">
    <location>
        <begin position="225"/>
        <end position="241"/>
    </location>
</feature>
<keyword evidence="3" id="KW-1185">Reference proteome</keyword>
<feature type="compositionally biased region" description="Polar residues" evidence="1">
    <location>
        <begin position="245"/>
        <end position="262"/>
    </location>
</feature>
<feature type="compositionally biased region" description="Basic and acidic residues" evidence="1">
    <location>
        <begin position="322"/>
        <end position="331"/>
    </location>
</feature>
<dbReference type="Proteomes" id="UP000267145">
    <property type="component" value="Unassembled WGS sequence"/>
</dbReference>
<proteinExistence type="predicted"/>
<accession>A0A3M9Y8E4</accession>
<feature type="compositionally biased region" description="Polar residues" evidence="1">
    <location>
        <begin position="49"/>
        <end position="62"/>
    </location>
</feature>
<organism evidence="2 3">
    <name type="scientific">Verticillium nonalfalfae</name>
    <dbReference type="NCBI Taxonomy" id="1051616"/>
    <lineage>
        <taxon>Eukaryota</taxon>
        <taxon>Fungi</taxon>
        <taxon>Dikarya</taxon>
        <taxon>Ascomycota</taxon>
        <taxon>Pezizomycotina</taxon>
        <taxon>Sordariomycetes</taxon>
        <taxon>Hypocreomycetidae</taxon>
        <taxon>Glomerellales</taxon>
        <taxon>Plectosphaerellaceae</taxon>
        <taxon>Verticillium</taxon>
    </lineage>
</organism>
<sequence>MPSDDPFTNFFHRLKQQVDEQIGTALQGALGLPTVLSKTMNTQWMDPPATTFNTSPANSTGVTEAPAEQHGVSRDPALGPANANSMPWLASLVDPEVLAETLYQSLWISFLVDSPHSPLKLRGLRQPVPSDLPEGADPRHFGFEDAFEDLLMVSSGQGLPDMKERCELKKEWNRLYPQGLPPVLWLHQLCRQGLWDGWEPRPASLEDMISERWRRWLAAQDDRFDDKSATKDDDQQAKEARATIPSDSPLTESTAARPSSGTEETEEEAYDTIAGRQNPRGIEAHLEELMKAFAFVDDQSREGNGREIRDTSPRELPEGWRVDETVQEQKDVNGNTKTTRISITYDDQGKEVGRETETRSHYSWSATRSPREKGYGENSDNHKNETGATDQGWFWK</sequence>
<dbReference type="GeneID" id="39612293"/>
<gene>
    <name evidence="2" type="ORF">D7B24_008604</name>
</gene>
<dbReference type="STRING" id="1051616.A0A3M9Y8E4"/>
<reference evidence="2 3" key="1">
    <citation type="submission" date="2018-10" db="EMBL/GenBank/DDBJ databases">
        <title>Genome sequence of Verticillium nonalfalfae VnAa140.</title>
        <authorList>
            <person name="Stajich J.E."/>
            <person name="Kasson M.T."/>
        </authorList>
    </citation>
    <scope>NUCLEOTIDE SEQUENCE [LARGE SCALE GENOMIC DNA]</scope>
    <source>
        <strain evidence="2 3">VnAa140</strain>
    </source>
</reference>